<comment type="caution">
    <text evidence="8">The sequence shown here is derived from an EMBL/GenBank/DDBJ whole genome shotgun (WGS) entry which is preliminary data.</text>
</comment>
<evidence type="ECO:0000259" key="7">
    <source>
        <dbReference type="Pfam" id="PF19290"/>
    </source>
</evidence>
<evidence type="ECO:0000256" key="1">
    <source>
        <dbReference type="ARBA" id="ARBA00005836"/>
    </source>
</evidence>
<evidence type="ECO:0000313" key="8">
    <source>
        <dbReference type="EMBL" id="MBN1572907.1"/>
    </source>
</evidence>
<reference evidence="8" key="1">
    <citation type="journal article" date="2021" name="Environ. Microbiol.">
        <title>Genomic characterization of three novel Desulfobacterota classes expand the metabolic and phylogenetic diversity of the phylum.</title>
        <authorList>
            <person name="Murphy C.L."/>
            <person name="Biggerstaff J."/>
            <person name="Eichhorn A."/>
            <person name="Ewing E."/>
            <person name="Shahan R."/>
            <person name="Soriano D."/>
            <person name="Stewart S."/>
            <person name="VanMol K."/>
            <person name="Walker R."/>
            <person name="Walters P."/>
            <person name="Elshahed M.S."/>
            <person name="Youssef N.H."/>
        </authorList>
    </citation>
    <scope>NUCLEOTIDE SEQUENCE</scope>
    <source>
        <strain evidence="8">Zod_Metabat.24</strain>
    </source>
</reference>
<comment type="similarity">
    <text evidence="1">Belongs to the peptidase U62 family.</text>
</comment>
<dbReference type="Proteomes" id="UP000809273">
    <property type="component" value="Unassembled WGS sequence"/>
</dbReference>
<dbReference type="EMBL" id="JAFGIX010000032">
    <property type="protein sequence ID" value="MBN1572907.1"/>
    <property type="molecule type" value="Genomic_DNA"/>
</dbReference>
<dbReference type="SUPFAM" id="SSF111283">
    <property type="entry name" value="Putative modulator of DNA gyrase, PmbA/TldD"/>
    <property type="match status" value="1"/>
</dbReference>
<accession>A0A9D8KF37</accession>
<evidence type="ECO:0000259" key="6">
    <source>
        <dbReference type="Pfam" id="PF19289"/>
    </source>
</evidence>
<dbReference type="Pfam" id="PF01523">
    <property type="entry name" value="PmbA_TldD_1st"/>
    <property type="match status" value="1"/>
</dbReference>
<dbReference type="InterPro" id="IPR002510">
    <property type="entry name" value="Metalloprtase-TldD/E_N"/>
</dbReference>
<dbReference type="GO" id="GO:0005829">
    <property type="term" value="C:cytosol"/>
    <property type="evidence" value="ECO:0007669"/>
    <property type="project" value="TreeGrafter"/>
</dbReference>
<evidence type="ECO:0000313" key="9">
    <source>
        <dbReference type="Proteomes" id="UP000809273"/>
    </source>
</evidence>
<dbReference type="AlphaFoldDB" id="A0A9D8KF37"/>
<protein>
    <submittedName>
        <fullName evidence="8">TldD/PmbA family protein</fullName>
    </submittedName>
</protein>
<evidence type="ECO:0000256" key="2">
    <source>
        <dbReference type="ARBA" id="ARBA00022670"/>
    </source>
</evidence>
<keyword evidence="3" id="KW-0378">Hydrolase</keyword>
<dbReference type="Gene3D" id="3.30.2290.10">
    <property type="entry name" value="PmbA/TldD superfamily"/>
    <property type="match status" value="1"/>
</dbReference>
<name>A0A9D8KF37_9DELT</name>
<dbReference type="InterPro" id="IPR035068">
    <property type="entry name" value="TldD/PmbA_N"/>
</dbReference>
<evidence type="ECO:0000259" key="5">
    <source>
        <dbReference type="Pfam" id="PF01523"/>
    </source>
</evidence>
<dbReference type="GO" id="GO:0008237">
    <property type="term" value="F:metallopeptidase activity"/>
    <property type="evidence" value="ECO:0007669"/>
    <property type="project" value="UniProtKB-KW"/>
</dbReference>
<dbReference type="InterPro" id="IPR051463">
    <property type="entry name" value="Peptidase_U62_metallo"/>
</dbReference>
<feature type="domain" description="Metalloprotease TldD/E N-terminal" evidence="5">
    <location>
        <begin position="24"/>
        <end position="83"/>
    </location>
</feature>
<dbReference type="InterPro" id="IPR045569">
    <property type="entry name" value="Metalloprtase-TldD/E_C"/>
</dbReference>
<gene>
    <name evidence="8" type="ORF">JW984_06875</name>
</gene>
<dbReference type="InterPro" id="IPR036059">
    <property type="entry name" value="TldD/PmbA_sf"/>
</dbReference>
<dbReference type="PIRSF" id="PIRSF004919">
    <property type="entry name" value="TldD"/>
    <property type="match status" value="1"/>
</dbReference>
<keyword evidence="2" id="KW-0645">Protease</keyword>
<dbReference type="PANTHER" id="PTHR30624">
    <property type="entry name" value="UNCHARACTERIZED PROTEIN TLDD AND PMBA"/>
    <property type="match status" value="1"/>
</dbReference>
<dbReference type="GO" id="GO:0006508">
    <property type="term" value="P:proteolysis"/>
    <property type="evidence" value="ECO:0007669"/>
    <property type="project" value="UniProtKB-KW"/>
</dbReference>
<dbReference type="PANTHER" id="PTHR30624:SF4">
    <property type="entry name" value="METALLOPROTEASE TLDD"/>
    <property type="match status" value="1"/>
</dbReference>
<keyword evidence="4" id="KW-0482">Metalloprotease</keyword>
<feature type="domain" description="Metalloprotease TldD/E central" evidence="7">
    <location>
        <begin position="114"/>
        <end position="221"/>
    </location>
</feature>
<dbReference type="InterPro" id="IPR025502">
    <property type="entry name" value="TldD"/>
</dbReference>
<reference evidence="8" key="2">
    <citation type="submission" date="2021-01" db="EMBL/GenBank/DDBJ databases">
        <authorList>
            <person name="Hahn C.R."/>
            <person name="Youssef N.H."/>
            <person name="Elshahed M."/>
        </authorList>
    </citation>
    <scope>NUCLEOTIDE SEQUENCE</scope>
    <source>
        <strain evidence="8">Zod_Metabat.24</strain>
    </source>
</reference>
<feature type="domain" description="Metalloprotease TldD/E C-terminal" evidence="6">
    <location>
        <begin position="229"/>
        <end position="460"/>
    </location>
</feature>
<organism evidence="8 9">
    <name type="scientific">Candidatus Zymogenus saltonus</name>
    <dbReference type="NCBI Taxonomy" id="2844893"/>
    <lineage>
        <taxon>Bacteria</taxon>
        <taxon>Deltaproteobacteria</taxon>
        <taxon>Candidatus Zymogenia</taxon>
        <taxon>Candidatus Zymogeniales</taxon>
        <taxon>Candidatus Zymogenaceae</taxon>
        <taxon>Candidatus Zymogenus</taxon>
    </lineage>
</organism>
<dbReference type="Pfam" id="PF19289">
    <property type="entry name" value="PmbA_TldD_3rd"/>
    <property type="match status" value="1"/>
</dbReference>
<sequence>MSNFVNIDSGKILKAILKNGGEYADIYCQRSYATSIICEDDKIEKVISGRDLGVGLRLIKNHRTAYAYTNDTEEAALLSIADDLSGALSKAGNSPGDITLEALKPCFSQKIKIDPADVDIERKIGAVVEANEAARGEKQVSQVKVVYRDGTNEILTANSFGSVTNEKRTGSVFLAQVVVTDGESIQTGYEPIGGAVGFELFDERSPAEVALIAANRARLMLKADRAPGGTMTVVLSSEAGGTMIHEAVGHGLEADLASKKLSVYSGRLGEKVASELITVIDDSTIPNKRGSFLFDDEGTPSSKTILVDGGTLVSFMYDNLSAIREGKESTGNGRRESYRQKPIPRMTNTMIAPGKSDPKEILSSVNRGLLVKKMGGGQVNTVNGQFVFEVSEGYMIEGGVVGPPVRGAILTGSGPQVLMEIDMVGNDLGYGIGTCGKDGQGVPVSDAQPTLRIPSITLGGKV</sequence>
<evidence type="ECO:0000256" key="4">
    <source>
        <dbReference type="ARBA" id="ARBA00023049"/>
    </source>
</evidence>
<dbReference type="Pfam" id="PF19290">
    <property type="entry name" value="PmbA_TldD_2nd"/>
    <property type="match status" value="1"/>
</dbReference>
<evidence type="ECO:0000256" key="3">
    <source>
        <dbReference type="ARBA" id="ARBA00022801"/>
    </source>
</evidence>
<proteinExistence type="inferred from homology"/>
<dbReference type="InterPro" id="IPR045570">
    <property type="entry name" value="Metalloprtase-TldD/E_cen_dom"/>
</dbReference>